<sequence length="244" mass="26574">MHRCCSVSGDVESYSIRWSMLSPIAHVYASGGCFTAASMLSPMVFIYGRWGLCTIISFSWLASHQLPPNKRIRTKKPKPARGSSARFQISQSTPSVTAESPSLASFEPVDRQWVLSTGNCMDVILVCKAVNWTTWRTRPPRNFSRLMNGPISRHALILLLRTYSGFHCSTACKTAGLQLVSSKDPLEGWLGRACLDAEATYRKGVVPASAVGNTPLMLFGPHSSISSCSSLAVLSHAEKSSHPP</sequence>
<feature type="region of interest" description="Disordered" evidence="1">
    <location>
        <begin position="70"/>
        <end position="99"/>
    </location>
</feature>
<dbReference type="AlphaFoldDB" id="A0A5J5EJ93"/>
<dbReference type="InParanoid" id="A0A5J5EJ93"/>
<accession>A0A5J5EJ93</accession>
<proteinExistence type="predicted"/>
<dbReference type="PROSITE" id="PS51257">
    <property type="entry name" value="PROKAR_LIPOPROTEIN"/>
    <property type="match status" value="1"/>
</dbReference>
<feature type="compositionally biased region" description="Polar residues" evidence="1">
    <location>
        <begin position="85"/>
        <end position="99"/>
    </location>
</feature>
<feature type="compositionally biased region" description="Basic residues" evidence="1">
    <location>
        <begin position="70"/>
        <end position="79"/>
    </location>
</feature>
<evidence type="ECO:0000313" key="2">
    <source>
        <dbReference type="EMBL" id="KAA8895223.1"/>
    </source>
</evidence>
<reference evidence="2 3" key="1">
    <citation type="submission" date="2019-09" db="EMBL/GenBank/DDBJ databases">
        <title>Draft genome of the ectomycorrhizal ascomycete Sphaerosporella brunnea.</title>
        <authorList>
            <consortium name="DOE Joint Genome Institute"/>
            <person name="Benucci G.M."/>
            <person name="Marozzi G."/>
            <person name="Antonielli L."/>
            <person name="Sanchez S."/>
            <person name="Marco P."/>
            <person name="Wang X."/>
            <person name="Falini L.B."/>
            <person name="Barry K."/>
            <person name="Haridas S."/>
            <person name="Lipzen A."/>
            <person name="Labutti K."/>
            <person name="Grigoriev I.V."/>
            <person name="Murat C."/>
            <person name="Martin F."/>
            <person name="Albertini E."/>
            <person name="Donnini D."/>
            <person name="Bonito G."/>
        </authorList>
    </citation>
    <scope>NUCLEOTIDE SEQUENCE [LARGE SCALE GENOMIC DNA]</scope>
    <source>
        <strain evidence="2 3">Sb_GMNB300</strain>
    </source>
</reference>
<name>A0A5J5EJ93_9PEZI</name>
<keyword evidence="3" id="KW-1185">Reference proteome</keyword>
<gene>
    <name evidence="2" type="ORF">FN846DRAFT_970586</name>
</gene>
<comment type="caution">
    <text evidence="2">The sequence shown here is derived from an EMBL/GenBank/DDBJ whole genome shotgun (WGS) entry which is preliminary data.</text>
</comment>
<organism evidence="2 3">
    <name type="scientific">Sphaerosporella brunnea</name>
    <dbReference type="NCBI Taxonomy" id="1250544"/>
    <lineage>
        <taxon>Eukaryota</taxon>
        <taxon>Fungi</taxon>
        <taxon>Dikarya</taxon>
        <taxon>Ascomycota</taxon>
        <taxon>Pezizomycotina</taxon>
        <taxon>Pezizomycetes</taxon>
        <taxon>Pezizales</taxon>
        <taxon>Pyronemataceae</taxon>
        <taxon>Sphaerosporella</taxon>
    </lineage>
</organism>
<evidence type="ECO:0000256" key="1">
    <source>
        <dbReference type="SAM" id="MobiDB-lite"/>
    </source>
</evidence>
<protein>
    <submittedName>
        <fullName evidence="2">Uncharacterized protein</fullName>
    </submittedName>
</protein>
<evidence type="ECO:0000313" key="3">
    <source>
        <dbReference type="Proteomes" id="UP000326924"/>
    </source>
</evidence>
<dbReference type="EMBL" id="VXIS01000281">
    <property type="protein sequence ID" value="KAA8895223.1"/>
    <property type="molecule type" value="Genomic_DNA"/>
</dbReference>
<dbReference type="Proteomes" id="UP000326924">
    <property type="component" value="Unassembled WGS sequence"/>
</dbReference>